<dbReference type="AlphaFoldDB" id="A0A1E7LTE0"/>
<keyword evidence="3" id="KW-1185">Reference proteome</keyword>
<evidence type="ECO:0000256" key="1">
    <source>
        <dbReference type="SAM" id="MobiDB-lite"/>
    </source>
</evidence>
<gene>
    <name evidence="2" type="ORF">AN221_16475</name>
</gene>
<evidence type="ECO:0000313" key="2">
    <source>
        <dbReference type="EMBL" id="OEV19421.1"/>
    </source>
</evidence>
<feature type="compositionally biased region" description="Basic and acidic residues" evidence="1">
    <location>
        <begin position="120"/>
        <end position="132"/>
    </location>
</feature>
<name>A0A1E7LTE0_9ACTN</name>
<evidence type="ECO:0000313" key="3">
    <source>
        <dbReference type="Proteomes" id="UP000175971"/>
    </source>
</evidence>
<protein>
    <submittedName>
        <fullName evidence="2">Uncharacterized protein</fullName>
    </submittedName>
</protein>
<proteinExistence type="predicted"/>
<organism evidence="2 3">
    <name type="scientific">Streptomyces nanshensis</name>
    <dbReference type="NCBI Taxonomy" id="518642"/>
    <lineage>
        <taxon>Bacteria</taxon>
        <taxon>Bacillati</taxon>
        <taxon>Actinomycetota</taxon>
        <taxon>Actinomycetes</taxon>
        <taxon>Kitasatosporales</taxon>
        <taxon>Streptomycetaceae</taxon>
        <taxon>Streptomyces</taxon>
    </lineage>
</organism>
<dbReference type="EMBL" id="LJGZ01000083">
    <property type="protein sequence ID" value="OEV19421.1"/>
    <property type="molecule type" value="Genomic_DNA"/>
</dbReference>
<dbReference type="Proteomes" id="UP000175971">
    <property type="component" value="Unassembled WGS sequence"/>
</dbReference>
<accession>A0A1E7LTE0</accession>
<feature type="region of interest" description="Disordered" evidence="1">
    <location>
        <begin position="106"/>
        <end position="132"/>
    </location>
</feature>
<comment type="caution">
    <text evidence="2">The sequence shown here is derived from an EMBL/GenBank/DDBJ whole genome shotgun (WGS) entry which is preliminary data.</text>
</comment>
<sequence>MAGRILMPDGQPAASRLACSRRWRSSVRDIGATGRPSAPMTSTWREERTARLLCLKSRCGRGTARKSTRPVSSRSWSWSRTFSARSTYSGEASRSTPAVMRVTTDAASTLGHRLSRRASPRRDLKRDSNESSRSRFVDLLAWV</sequence>
<reference evidence="2 3" key="1">
    <citation type="journal article" date="2016" name="Front. Microbiol.">
        <title>Comparative Genomics Analysis of Streptomyces Species Reveals Their Adaptation to the Marine Environment and Their Diversity at the Genomic Level.</title>
        <authorList>
            <person name="Tian X."/>
            <person name="Zhang Z."/>
            <person name="Yang T."/>
            <person name="Chen M."/>
            <person name="Li J."/>
            <person name="Chen F."/>
            <person name="Yang J."/>
            <person name="Li W."/>
            <person name="Zhang B."/>
            <person name="Zhang Z."/>
            <person name="Wu J."/>
            <person name="Zhang C."/>
            <person name="Long L."/>
            <person name="Xiao J."/>
        </authorList>
    </citation>
    <scope>NUCLEOTIDE SEQUENCE [LARGE SCALE GENOMIC DNA]</scope>
    <source>
        <strain evidence="2 3">SCSIO M10372</strain>
    </source>
</reference>